<dbReference type="EMBL" id="JACHFL010000005">
    <property type="protein sequence ID" value="MBB5363192.1"/>
    <property type="molecule type" value="Genomic_DNA"/>
</dbReference>
<name>A0A7W8JTY3_9DEIO</name>
<protein>
    <submittedName>
        <fullName evidence="2">Uncharacterized protein</fullName>
    </submittedName>
</protein>
<comment type="caution">
    <text evidence="2">The sequence shown here is derived from an EMBL/GenBank/DDBJ whole genome shotgun (WGS) entry which is preliminary data.</text>
</comment>
<evidence type="ECO:0000313" key="3">
    <source>
        <dbReference type="Proteomes" id="UP000552709"/>
    </source>
</evidence>
<keyword evidence="1" id="KW-0175">Coiled coil</keyword>
<feature type="coiled-coil region" evidence="1">
    <location>
        <begin position="201"/>
        <end position="228"/>
    </location>
</feature>
<dbReference type="AlphaFoldDB" id="A0A7W8JTY3"/>
<dbReference type="Proteomes" id="UP000552709">
    <property type="component" value="Unassembled WGS sequence"/>
</dbReference>
<evidence type="ECO:0000313" key="2">
    <source>
        <dbReference type="EMBL" id="MBB5363192.1"/>
    </source>
</evidence>
<gene>
    <name evidence="2" type="ORF">HNQ08_002290</name>
</gene>
<keyword evidence="3" id="KW-1185">Reference proteome</keyword>
<organism evidence="2 3">
    <name type="scientific">Deinococcus humi</name>
    <dbReference type="NCBI Taxonomy" id="662880"/>
    <lineage>
        <taxon>Bacteria</taxon>
        <taxon>Thermotogati</taxon>
        <taxon>Deinococcota</taxon>
        <taxon>Deinococci</taxon>
        <taxon>Deinococcales</taxon>
        <taxon>Deinococcaceae</taxon>
        <taxon>Deinococcus</taxon>
    </lineage>
</organism>
<accession>A0A7W8JTY3</accession>
<dbReference type="RefSeq" id="WP_229789959.1">
    <property type="nucleotide sequence ID" value="NZ_JACHFL010000005.1"/>
</dbReference>
<sequence length="314" mass="33739">MKTASGVYITFALAGIHQTCSCDSHDLLNVSVQVRSTDPAGPTVNSGREKRDELLTTAQQAAHFQRRRISEVRAREHVGAAGWAQSSMLEDIIRTGQQGLAATDALRQVIYLTAEQIRTLPLGATAEERGGQAQALLDIVENGEQQVTAAQALNALIGLALEDVARTPLNDLNVSRLQAIHERVNGQLEALTTIIGTAQAQTQTLEQAAQLEALLNDHQQRLNEIRRVSIEEEIQALTAAGEQIVERISELDDAAGQQVDALTQIGKAVADHMGDTGASGAEKAEALEGLAHEMRDRAGELRDEAALNETPSRV</sequence>
<reference evidence="2 3" key="1">
    <citation type="submission" date="2020-08" db="EMBL/GenBank/DDBJ databases">
        <title>Genomic Encyclopedia of Type Strains, Phase IV (KMG-IV): sequencing the most valuable type-strain genomes for metagenomic binning, comparative biology and taxonomic classification.</title>
        <authorList>
            <person name="Goeker M."/>
        </authorList>
    </citation>
    <scope>NUCLEOTIDE SEQUENCE [LARGE SCALE GENOMIC DNA]</scope>
    <source>
        <strain evidence="2 3">DSM 27939</strain>
    </source>
</reference>
<proteinExistence type="predicted"/>
<evidence type="ECO:0000256" key="1">
    <source>
        <dbReference type="SAM" id="Coils"/>
    </source>
</evidence>